<proteinExistence type="predicted"/>
<sequence length="330" mass="38725">MRPPYRRALHRVKYSLYGKAGFSYCIDMAEYTGSLTSDIQTEVPSYPEWGPLDLSMRPLLHPRLVMIPEGISEFTFADLYLFRHTYSYRITMLPGGTFAISGHKEGKRFFMLPCGLPEWDVLEDLFRTHDFLKNLSESHCREFRTRLEEKGYVVEEDRDNFDYLYRREDLADLSGRKYHKKRNMIKAFINNYTYEEVPITKARIEDALAVLEAWKEEKGEEGDYEAAREALILCRTLRLRGYLYYVDGRPAAYTLGEPVARGRMFAVHFEKALSGYKGIYQFINHAFAATLPKHYRYINREQDLGLPGLRQAKMSYHPCGFVRKYKVTKK</sequence>
<dbReference type="KEGG" id="sta:STHERM_c02850"/>
<evidence type="ECO:0000313" key="2">
    <source>
        <dbReference type="EMBL" id="ADN01258.1"/>
    </source>
</evidence>
<evidence type="ECO:0000313" key="3">
    <source>
        <dbReference type="Proteomes" id="UP000001296"/>
    </source>
</evidence>
<name>E0RP63_WINT6</name>
<dbReference type="AlphaFoldDB" id="E0RP63"/>
<feature type="domain" description="Phosphatidylglycerol lysyltransferase C-terminal" evidence="1">
    <location>
        <begin position="68"/>
        <end position="326"/>
    </location>
</feature>
<dbReference type="EMBL" id="CP001698">
    <property type="protein sequence ID" value="ADN01258.1"/>
    <property type="molecule type" value="Genomic_DNA"/>
</dbReference>
<evidence type="ECO:0000259" key="1">
    <source>
        <dbReference type="Pfam" id="PF09924"/>
    </source>
</evidence>
<dbReference type="PANTHER" id="PTHR41373">
    <property type="entry name" value="DUF2156 DOMAIN-CONTAINING PROTEIN"/>
    <property type="match status" value="1"/>
</dbReference>
<gene>
    <name evidence="2" type="ordered locus">STHERM_c02850</name>
</gene>
<protein>
    <submittedName>
        <fullName evidence="2">Putative ABC transporter, permease protein</fullName>
    </submittedName>
</protein>
<dbReference type="PaxDb" id="665571-STHERM_c02850"/>
<accession>E0RP63</accession>
<dbReference type="InterPro" id="IPR016732">
    <property type="entry name" value="UCP018688"/>
</dbReference>
<reference key="1">
    <citation type="submission" date="2009-08" db="EMBL/GenBank/DDBJ databases">
        <title>The genome sequence of Spirochaeta thermophila DSM6192.</title>
        <authorList>
            <person name="Angelov A."/>
            <person name="Mientus M."/>
            <person name="Wittenberg S."/>
            <person name="Lehmann R."/>
            <person name="Liesegang H."/>
            <person name="Daniel R."/>
            <person name="Liebl W."/>
        </authorList>
    </citation>
    <scope>NUCLEOTIDE SEQUENCE</scope>
    <source>
        <strain>DSM 6192</strain>
    </source>
</reference>
<dbReference type="PANTHER" id="PTHR41373:SF1">
    <property type="entry name" value="PHOSPHATIDYLGLYCEROL LYSYLTRANSFERASE C-TERMINAL DOMAIN-CONTAINING PROTEIN"/>
    <property type="match status" value="1"/>
</dbReference>
<dbReference type="Pfam" id="PF09924">
    <property type="entry name" value="LPG_synthase_C"/>
    <property type="match status" value="1"/>
</dbReference>
<dbReference type="InterPro" id="IPR016181">
    <property type="entry name" value="Acyl_CoA_acyltransferase"/>
</dbReference>
<dbReference type="PIRSF" id="PIRSF018688">
    <property type="entry name" value="UCP018688"/>
    <property type="match status" value="1"/>
</dbReference>
<dbReference type="InterPro" id="IPR024320">
    <property type="entry name" value="LPG_synthase_C"/>
</dbReference>
<organism evidence="2 3">
    <name type="scientific">Winmispira thermophila (strain ATCC 49972 / DSM 6192 / RI 19.B1)</name>
    <name type="common">Spirochaeta thermophila</name>
    <dbReference type="NCBI Taxonomy" id="665571"/>
    <lineage>
        <taxon>Bacteria</taxon>
        <taxon>Pseudomonadati</taxon>
        <taxon>Spirochaetota</taxon>
        <taxon>Spirochaetia</taxon>
        <taxon>Winmispirales</taxon>
        <taxon>Winmispiraceae</taxon>
        <taxon>Winmispira</taxon>
    </lineage>
</organism>
<dbReference type="Gene3D" id="3.40.630.30">
    <property type="match status" value="1"/>
</dbReference>
<dbReference type="HOGENOM" id="CLU_058411_0_0_12"/>
<dbReference type="SUPFAM" id="SSF55729">
    <property type="entry name" value="Acyl-CoA N-acyltransferases (Nat)"/>
    <property type="match status" value="2"/>
</dbReference>
<dbReference type="Proteomes" id="UP000001296">
    <property type="component" value="Chromosome"/>
</dbReference>
<reference evidence="2 3" key="2">
    <citation type="journal article" date="2010" name="J. Bacteriol.">
        <title>Genome sequence of the polysaccharide-degrading, thermophilic anaerobe Spirochaeta thermophila DSM 6192.</title>
        <authorList>
            <person name="Angelov A."/>
            <person name="Liebl S."/>
            <person name="Ballschmiter M."/>
            <person name="Bomeke M."/>
            <person name="Lehmann R."/>
            <person name="Liesegang H."/>
            <person name="Daniel R."/>
            <person name="Liebl W."/>
        </authorList>
    </citation>
    <scope>NUCLEOTIDE SEQUENCE [LARGE SCALE GENOMIC DNA]</scope>
    <source>
        <strain evidence="3">ATCC 49972 / DSM 6192 / RI 19.B1</strain>
    </source>
</reference>
<dbReference type="eggNOG" id="COG4866">
    <property type="taxonomic scope" value="Bacteria"/>
</dbReference>